<feature type="active site" evidence="4">
    <location>
        <position position="593"/>
    </location>
</feature>
<dbReference type="CDD" id="cd00009">
    <property type="entry name" value="AAA"/>
    <property type="match status" value="1"/>
</dbReference>
<name>A0AA46DZ87_9FUSO</name>
<dbReference type="AlphaFoldDB" id="A0AA46DZ87"/>
<feature type="domain" description="Sigma-54 factor interaction" evidence="5">
    <location>
        <begin position="186"/>
        <end position="384"/>
    </location>
</feature>
<dbReference type="Gene3D" id="3.30.230.10">
    <property type="match status" value="1"/>
</dbReference>
<dbReference type="PROSITE" id="PS01046">
    <property type="entry name" value="LON_SER"/>
    <property type="match status" value="1"/>
</dbReference>
<dbReference type="GO" id="GO:0004176">
    <property type="term" value="F:ATP-dependent peptidase activity"/>
    <property type="evidence" value="ECO:0007669"/>
    <property type="project" value="UniProtKB-UniRule"/>
</dbReference>
<comment type="caution">
    <text evidence="7">The sequence shown here is derived from an EMBL/GenBank/DDBJ whole genome shotgun (WGS) entry which is preliminary data.</text>
</comment>
<keyword evidence="2 4" id="KW-0378">Hydrolase</keyword>
<dbReference type="InterPro" id="IPR008269">
    <property type="entry name" value="Lon_proteolytic"/>
</dbReference>
<reference evidence="7 8" key="1">
    <citation type="submission" date="2019-03" db="EMBL/GenBank/DDBJ databases">
        <title>Genomic Encyclopedia of Type Strains, Phase IV (KMG-IV): sequencing the most valuable type-strain genomes for metagenomic binning, comparative biology and taxonomic classification.</title>
        <authorList>
            <person name="Goeker M."/>
        </authorList>
    </citation>
    <scope>NUCLEOTIDE SEQUENCE [LARGE SCALE GENOMIC DNA]</scope>
    <source>
        <strain evidence="7 8">DSM 100055</strain>
    </source>
</reference>
<dbReference type="InterPro" id="IPR014252">
    <property type="entry name" value="Spore_LonC"/>
</dbReference>
<dbReference type="GO" id="GO:0005524">
    <property type="term" value="F:ATP binding"/>
    <property type="evidence" value="ECO:0007669"/>
    <property type="project" value="InterPro"/>
</dbReference>
<feature type="domain" description="Lon proteolytic" evidence="6">
    <location>
        <begin position="467"/>
        <end position="638"/>
    </location>
</feature>
<dbReference type="EMBL" id="SOBG01000003">
    <property type="protein sequence ID" value="TDT71485.1"/>
    <property type="molecule type" value="Genomic_DNA"/>
</dbReference>
<organism evidence="7 8">
    <name type="scientific">Hypnocyclicus thermotrophus</name>
    <dbReference type="NCBI Taxonomy" id="1627895"/>
    <lineage>
        <taxon>Bacteria</taxon>
        <taxon>Fusobacteriati</taxon>
        <taxon>Fusobacteriota</taxon>
        <taxon>Fusobacteriia</taxon>
        <taxon>Fusobacteriales</taxon>
        <taxon>Fusobacteriaceae</taxon>
        <taxon>Hypnocyclicus</taxon>
    </lineage>
</organism>
<dbReference type="SUPFAM" id="SSF52540">
    <property type="entry name" value="P-loop containing nucleoside triphosphate hydrolases"/>
    <property type="match status" value="1"/>
</dbReference>
<dbReference type="Pfam" id="PF05362">
    <property type="entry name" value="Lon_C"/>
    <property type="match status" value="1"/>
</dbReference>
<evidence type="ECO:0000256" key="4">
    <source>
        <dbReference type="PROSITE-ProRule" id="PRU01122"/>
    </source>
</evidence>
<dbReference type="SMART" id="SM00382">
    <property type="entry name" value="AAA"/>
    <property type="match status" value="1"/>
</dbReference>
<dbReference type="RefSeq" id="WP_134112752.1">
    <property type="nucleotide sequence ID" value="NZ_SOBG01000003.1"/>
</dbReference>
<dbReference type="EC" id="3.4.21.53" evidence="4"/>
<dbReference type="GO" id="GO:0030163">
    <property type="term" value="P:protein catabolic process"/>
    <property type="evidence" value="ECO:0007669"/>
    <property type="project" value="InterPro"/>
</dbReference>
<proteinExistence type="inferred from homology"/>
<accession>A0AA46DZ87</accession>
<evidence type="ECO:0000256" key="2">
    <source>
        <dbReference type="ARBA" id="ARBA00022801"/>
    </source>
</evidence>
<dbReference type="InterPro" id="IPR020568">
    <property type="entry name" value="Ribosomal_Su5_D2-typ_SF"/>
</dbReference>
<keyword evidence="3 4" id="KW-0720">Serine protease</keyword>
<dbReference type="GO" id="GO:0006355">
    <property type="term" value="P:regulation of DNA-templated transcription"/>
    <property type="evidence" value="ECO:0007669"/>
    <property type="project" value="InterPro"/>
</dbReference>
<dbReference type="InterPro" id="IPR027065">
    <property type="entry name" value="Lon_Prtase"/>
</dbReference>
<dbReference type="PROSITE" id="PS51786">
    <property type="entry name" value="LON_PROTEOLYTIC"/>
    <property type="match status" value="1"/>
</dbReference>
<keyword evidence="1 4" id="KW-0645">Protease</keyword>
<dbReference type="GO" id="GO:0006508">
    <property type="term" value="P:proteolysis"/>
    <property type="evidence" value="ECO:0007669"/>
    <property type="project" value="UniProtKB-KW"/>
</dbReference>
<evidence type="ECO:0000259" key="6">
    <source>
        <dbReference type="PROSITE" id="PS51786"/>
    </source>
</evidence>
<dbReference type="InterPro" id="IPR003593">
    <property type="entry name" value="AAA+_ATPase"/>
</dbReference>
<dbReference type="InterPro" id="IPR014721">
    <property type="entry name" value="Ribsml_uS5_D2-typ_fold_subgr"/>
</dbReference>
<dbReference type="PRINTS" id="PR00830">
    <property type="entry name" value="ENDOLAPTASE"/>
</dbReference>
<dbReference type="Pfam" id="PF00158">
    <property type="entry name" value="Sigma54_activat"/>
    <property type="match status" value="1"/>
</dbReference>
<dbReference type="Proteomes" id="UP000294678">
    <property type="component" value="Unassembled WGS sequence"/>
</dbReference>
<evidence type="ECO:0000313" key="8">
    <source>
        <dbReference type="Proteomes" id="UP000294678"/>
    </source>
</evidence>
<dbReference type="PANTHER" id="PTHR10046">
    <property type="entry name" value="ATP DEPENDENT LON PROTEASE FAMILY MEMBER"/>
    <property type="match status" value="1"/>
</dbReference>
<dbReference type="SUPFAM" id="SSF54211">
    <property type="entry name" value="Ribosomal protein S5 domain 2-like"/>
    <property type="match status" value="1"/>
</dbReference>
<dbReference type="InterPro" id="IPR002078">
    <property type="entry name" value="Sigma_54_int"/>
</dbReference>
<comment type="similarity">
    <text evidence="4">Belongs to the peptidase S16 family.</text>
</comment>
<evidence type="ECO:0000259" key="5">
    <source>
        <dbReference type="PROSITE" id="PS50045"/>
    </source>
</evidence>
<evidence type="ECO:0000256" key="3">
    <source>
        <dbReference type="ARBA" id="ARBA00022825"/>
    </source>
</evidence>
<dbReference type="InterPro" id="IPR027417">
    <property type="entry name" value="P-loop_NTPase"/>
</dbReference>
<protein>
    <recommendedName>
        <fullName evidence="4">endopeptidase La</fullName>
        <ecNumber evidence="4">3.4.21.53</ecNumber>
    </recommendedName>
</protein>
<comment type="catalytic activity">
    <reaction evidence="4">
        <text>Hydrolysis of proteins in presence of ATP.</text>
        <dbReference type="EC" id="3.4.21.53"/>
    </reaction>
</comment>
<gene>
    <name evidence="7" type="ORF">EV215_0861</name>
</gene>
<dbReference type="GO" id="GO:0004252">
    <property type="term" value="F:serine-type endopeptidase activity"/>
    <property type="evidence" value="ECO:0007669"/>
    <property type="project" value="UniProtKB-UniRule"/>
</dbReference>
<dbReference type="NCBIfam" id="TIGR02903">
    <property type="entry name" value="spore_lon_C"/>
    <property type="match status" value="1"/>
</dbReference>
<evidence type="ECO:0000256" key="1">
    <source>
        <dbReference type="ARBA" id="ARBA00022670"/>
    </source>
</evidence>
<feature type="active site" evidence="4">
    <location>
        <position position="550"/>
    </location>
</feature>
<dbReference type="InterPro" id="IPR008268">
    <property type="entry name" value="Peptidase_S16_AS"/>
</dbReference>
<dbReference type="Gene3D" id="3.40.50.300">
    <property type="entry name" value="P-loop containing nucleotide triphosphate hydrolases"/>
    <property type="match status" value="2"/>
</dbReference>
<keyword evidence="8" id="KW-1185">Reference proteome</keyword>
<evidence type="ECO:0000313" key="7">
    <source>
        <dbReference type="EMBL" id="TDT71485.1"/>
    </source>
</evidence>
<dbReference type="PROSITE" id="PS50045">
    <property type="entry name" value="SIGMA54_INTERACT_4"/>
    <property type="match status" value="1"/>
</dbReference>
<sequence length="638" mass="71887">MDKLLDKIRGIKDITFFKDASKAKKSEKKIDVLYGLLANVYGAKNMVEIAKTKGVLEELKSLDVKERAYALLVITANNNTHTDIIVTEKELDKALEVLEERAAEIISLKSIEKEITLKVNKLMEEKHKEYLREMKKKIISEEIGPESEFSKNKLKEIEELESKKKLKTVMETLRPQKLSEIVGQEKAIQALLTKLATPYPQHVILYGPPGVGKTTAARLILEEIKKLDYTNFEKDAPFVEVDGTTLRWDPRDVSNPLIGSVHDPIYQGAQKDFASDGIPEPKIGLVTKAHGGVLFIDEIGEIDIKYQSKLLKVLEDKRVNFESAYYDPENPKIPKYIKRLFEKGAPADFILIGATTSEPKDINIALRSRVAEIYFEPLNSIHIKKIVQNACEKLNVEIEEDALDLISNYTIEGRKAVNILADVYSSLLYKNYKNKKSDKFIIKMNDVEKIIKINRLNRFSRNKGKDKKEIGRVFGLGVYRYLGSLIEFEAAIFENKEGKGRVRFNETAGSMTKDSIFNALTVAKNYTKLDTEKYDIHINIIGGGKVDGPSAGAAITTLIISVLKNLPMRQDVAITGEISLIGDIKPVGGIVEKIYGAKQFGMKKVLVPYENKNDVPEHIEDIEIKLVKTIDDVIKELS</sequence>